<evidence type="ECO:0000256" key="15">
    <source>
        <dbReference type="PIRSR" id="PIRSR028762-1"/>
    </source>
</evidence>
<dbReference type="GO" id="GO:0003723">
    <property type="term" value="F:RNA binding"/>
    <property type="evidence" value="ECO:0007669"/>
    <property type="project" value="UniProtKB-KW"/>
</dbReference>
<evidence type="ECO:0000256" key="14">
    <source>
        <dbReference type="PIRNR" id="PIRNR028762"/>
    </source>
</evidence>
<proteinExistence type="inferred from homology"/>
<keyword evidence="4 14" id="KW-0507">mRNA processing</keyword>
<feature type="site" description="mRNA cap binding" evidence="16">
    <location>
        <position position="172"/>
    </location>
</feature>
<dbReference type="EMBL" id="JAAAIP010000670">
    <property type="protein sequence ID" value="KAG0313826.1"/>
    <property type="molecule type" value="Genomic_DNA"/>
</dbReference>
<dbReference type="CDD" id="cd02440">
    <property type="entry name" value="AdoMet_MTases"/>
    <property type="match status" value="1"/>
</dbReference>
<feature type="region of interest" description="Disordered" evidence="17">
    <location>
        <begin position="1"/>
        <end position="124"/>
    </location>
</feature>
<evidence type="ECO:0000256" key="8">
    <source>
        <dbReference type="ARBA" id="ARBA00023042"/>
    </source>
</evidence>
<dbReference type="PANTHER" id="PTHR12189:SF2">
    <property type="entry name" value="MRNA CAP GUANINE-N7 METHYLTRANSFERASE"/>
    <property type="match status" value="1"/>
</dbReference>
<evidence type="ECO:0000256" key="16">
    <source>
        <dbReference type="PIRSR" id="PIRSR028762-2"/>
    </source>
</evidence>
<comment type="caution">
    <text evidence="19">The sequence shown here is derived from an EMBL/GenBank/DDBJ whole genome shotgun (WGS) entry which is preliminary data.</text>
</comment>
<evidence type="ECO:0000256" key="6">
    <source>
        <dbReference type="ARBA" id="ARBA00022691"/>
    </source>
</evidence>
<feature type="site" description="mRNA cap binding" evidence="16">
    <location>
        <position position="166"/>
    </location>
</feature>
<dbReference type="InterPro" id="IPR029063">
    <property type="entry name" value="SAM-dependent_MTases_sf"/>
</dbReference>
<sequence length="399" mass="44636">MSDQTPQATADSTIVESSAPSTASQEDQSQQESTGAEQTTAADASTAASVKRARSPSVQDDSGAKRARSPSGRSVPAEGDTTSTATSTTSTPVPTPTTTSTSTATGSETNAAQVADHYNARPDVGVEKRKESTIFRLKSFNNWLKSVLIGRYARPRDRVLDVGVGKGGDLLKWSKAKIQFFIGCDIASKSIEQARERYRTMRNPPFEAHFHAMDCYSEPISNVVAPDVVFDMVSMQFCLHYSFETEAKARMMLHNVTSQLKPGGVFIGTIPDAYWIVKKLKSESDDKLEIGNSIYSIRFERRDRFDKFGTKYWFHLEDAIDDCPEYLVHFPTFQKLAEEYGLELIYNKKFHQVYEEASQEVDFNHLLYRMNVISEDGHLSADDWEAANIYLAFAFKKKQ</sequence>
<feature type="domain" description="MRNA cap 0 methyltransferase" evidence="18">
    <location>
        <begin position="132"/>
        <end position="398"/>
    </location>
</feature>
<feature type="compositionally biased region" description="Low complexity" evidence="17">
    <location>
        <begin position="39"/>
        <end position="49"/>
    </location>
</feature>
<evidence type="ECO:0000256" key="9">
    <source>
        <dbReference type="ARBA" id="ARBA00023242"/>
    </source>
</evidence>
<evidence type="ECO:0000256" key="11">
    <source>
        <dbReference type="ARBA" id="ARBA00033387"/>
    </source>
</evidence>
<dbReference type="SUPFAM" id="SSF53335">
    <property type="entry name" value="S-adenosyl-L-methionine-dependent methyltransferases"/>
    <property type="match status" value="1"/>
</dbReference>
<feature type="binding site" evidence="15">
    <location>
        <position position="145"/>
    </location>
    <ligand>
        <name>S-adenosyl-L-methionine</name>
        <dbReference type="ChEBI" id="CHEBI:59789"/>
    </ligand>
</feature>
<keyword evidence="7 14" id="KW-0694">RNA-binding</keyword>
<feature type="site" description="mRNA cap binding" evidence="16">
    <location>
        <position position="197"/>
    </location>
</feature>
<dbReference type="InterPro" id="IPR039753">
    <property type="entry name" value="RG7MT1"/>
</dbReference>
<evidence type="ECO:0000256" key="10">
    <source>
        <dbReference type="ARBA" id="ARBA00032772"/>
    </source>
</evidence>
<evidence type="ECO:0000313" key="20">
    <source>
        <dbReference type="Proteomes" id="UP000738325"/>
    </source>
</evidence>
<dbReference type="Pfam" id="PF03291">
    <property type="entry name" value="mRNA_G-N7_MeTrfase"/>
    <property type="match status" value="1"/>
</dbReference>
<dbReference type="PIRSF" id="PIRSF028762">
    <property type="entry name" value="ABD1"/>
    <property type="match status" value="1"/>
</dbReference>
<feature type="binding site" evidence="15">
    <location>
        <position position="185"/>
    </location>
    <ligand>
        <name>S-adenosyl-L-methionine</name>
        <dbReference type="ChEBI" id="CHEBI:59789"/>
    </ligand>
</feature>
<keyword evidence="5 14" id="KW-0808">Transferase</keyword>
<dbReference type="PROSITE" id="PS51562">
    <property type="entry name" value="RNA_CAP0_MT"/>
    <property type="match status" value="1"/>
</dbReference>
<evidence type="ECO:0000259" key="18">
    <source>
        <dbReference type="PROSITE" id="PS51562"/>
    </source>
</evidence>
<protein>
    <recommendedName>
        <fullName evidence="13 14">mRNA cap guanine-N(7) methyltransferase</fullName>
        <ecNumber evidence="2 14">2.1.1.56</ecNumber>
    </recommendedName>
    <alternativeName>
        <fullName evidence="10 14">mRNA (guanine-N(7))-methyltransferase</fullName>
    </alternativeName>
    <alternativeName>
        <fullName evidence="11 14">mRNA cap methyltransferase</fullName>
    </alternativeName>
</protein>
<evidence type="ECO:0000256" key="2">
    <source>
        <dbReference type="ARBA" id="ARBA00011926"/>
    </source>
</evidence>
<dbReference type="GO" id="GO:0005634">
    <property type="term" value="C:nucleus"/>
    <property type="evidence" value="ECO:0007669"/>
    <property type="project" value="UniProtKB-SubCell"/>
</dbReference>
<feature type="binding site" evidence="15">
    <location>
        <position position="163"/>
    </location>
    <ligand>
        <name>S-adenosyl-L-methionine</name>
        <dbReference type="ChEBI" id="CHEBI:59789"/>
    </ligand>
</feature>
<dbReference type="InterPro" id="IPR016899">
    <property type="entry name" value="mRNA_G-N7_MeTrfase_euk"/>
</dbReference>
<reference evidence="19" key="1">
    <citation type="journal article" date="2020" name="Fungal Divers.">
        <title>Resolving the Mortierellaceae phylogeny through synthesis of multi-gene phylogenetics and phylogenomics.</title>
        <authorList>
            <person name="Vandepol N."/>
            <person name="Liber J."/>
            <person name="Desiro A."/>
            <person name="Na H."/>
            <person name="Kennedy M."/>
            <person name="Barry K."/>
            <person name="Grigoriev I.V."/>
            <person name="Miller A.N."/>
            <person name="O'Donnell K."/>
            <person name="Stajich J.E."/>
            <person name="Bonito G."/>
        </authorList>
    </citation>
    <scope>NUCLEOTIDE SEQUENCE</scope>
    <source>
        <strain evidence="19">REB-010B</strain>
    </source>
</reference>
<evidence type="ECO:0000256" key="5">
    <source>
        <dbReference type="ARBA" id="ARBA00022679"/>
    </source>
</evidence>
<comment type="subcellular location">
    <subcellularLocation>
        <location evidence="1 14">Nucleus</location>
    </subcellularLocation>
</comment>
<evidence type="ECO:0000256" key="7">
    <source>
        <dbReference type="ARBA" id="ARBA00022884"/>
    </source>
</evidence>
<keyword evidence="3 14" id="KW-0489">Methyltransferase</keyword>
<keyword evidence="8 14" id="KW-0506">mRNA capping</keyword>
<accession>A0A9P6UPN6</accession>
<feature type="site" description="mRNA cap binding" evidence="16">
    <location>
        <position position="390"/>
    </location>
</feature>
<dbReference type="Gene3D" id="3.40.50.150">
    <property type="entry name" value="Vaccinia Virus protein VP39"/>
    <property type="match status" value="1"/>
</dbReference>
<dbReference type="AlphaFoldDB" id="A0A9P6UPN6"/>
<feature type="binding site" evidence="15">
    <location>
        <position position="214"/>
    </location>
    <ligand>
        <name>S-adenosyl-L-methionine</name>
        <dbReference type="ChEBI" id="CHEBI:59789"/>
    </ligand>
</feature>
<feature type="binding site" evidence="15">
    <location>
        <position position="241"/>
    </location>
    <ligand>
        <name>S-adenosyl-L-methionine</name>
        <dbReference type="ChEBI" id="CHEBI:59789"/>
    </ligand>
</feature>
<evidence type="ECO:0000256" key="4">
    <source>
        <dbReference type="ARBA" id="ARBA00022664"/>
    </source>
</evidence>
<evidence type="ECO:0000256" key="1">
    <source>
        <dbReference type="ARBA" id="ARBA00004123"/>
    </source>
</evidence>
<organism evidence="19 20">
    <name type="scientific">Dissophora globulifera</name>
    <dbReference type="NCBI Taxonomy" id="979702"/>
    <lineage>
        <taxon>Eukaryota</taxon>
        <taxon>Fungi</taxon>
        <taxon>Fungi incertae sedis</taxon>
        <taxon>Mucoromycota</taxon>
        <taxon>Mortierellomycotina</taxon>
        <taxon>Mortierellomycetes</taxon>
        <taxon>Mortierellales</taxon>
        <taxon>Mortierellaceae</taxon>
        <taxon>Dissophora</taxon>
    </lineage>
</organism>
<dbReference type="EC" id="2.1.1.56" evidence="2 14"/>
<evidence type="ECO:0000313" key="19">
    <source>
        <dbReference type="EMBL" id="KAG0313826.1"/>
    </source>
</evidence>
<keyword evidence="9 14" id="KW-0539">Nucleus</keyword>
<evidence type="ECO:0000256" key="3">
    <source>
        <dbReference type="ARBA" id="ARBA00022603"/>
    </source>
</evidence>
<evidence type="ECO:0000256" key="17">
    <source>
        <dbReference type="SAM" id="MobiDB-lite"/>
    </source>
</evidence>
<name>A0A9P6UPN6_9FUNG</name>
<evidence type="ECO:0000256" key="12">
    <source>
        <dbReference type="ARBA" id="ARBA00044712"/>
    </source>
</evidence>
<dbReference type="GO" id="GO:0004482">
    <property type="term" value="F:mRNA 5'-cap (guanine-N7-)-methyltransferase activity"/>
    <property type="evidence" value="ECO:0007669"/>
    <property type="project" value="UniProtKB-EC"/>
</dbReference>
<comment type="catalytic activity">
    <reaction evidence="12">
        <text>a 5'-end (5'-triphosphoguanosine)-ribonucleoside in mRNA + S-adenosyl-L-methionine = a 5'-end (N(7)-methyl 5'-triphosphoguanosine)-ribonucleoside in mRNA + S-adenosyl-L-homocysteine</text>
        <dbReference type="Rhea" id="RHEA:67008"/>
        <dbReference type="Rhea" id="RHEA-COMP:17166"/>
        <dbReference type="Rhea" id="RHEA-COMP:17167"/>
        <dbReference type="ChEBI" id="CHEBI:57856"/>
        <dbReference type="ChEBI" id="CHEBI:59789"/>
        <dbReference type="ChEBI" id="CHEBI:156461"/>
        <dbReference type="ChEBI" id="CHEBI:167617"/>
        <dbReference type="EC" id="2.1.1.56"/>
    </reaction>
</comment>
<dbReference type="OrthoDB" id="10248867at2759"/>
<evidence type="ECO:0000256" key="13">
    <source>
        <dbReference type="ARBA" id="ARBA00049739"/>
    </source>
</evidence>
<keyword evidence="20" id="KW-1185">Reference proteome</keyword>
<feature type="site" description="mRNA cap binding" evidence="16">
    <location>
        <position position="240"/>
    </location>
</feature>
<dbReference type="InterPro" id="IPR004971">
    <property type="entry name" value="mRNA_G-N7_MeTrfase_dom"/>
</dbReference>
<keyword evidence="6 14" id="KW-0949">S-adenosyl-L-methionine</keyword>
<gene>
    <name evidence="19" type="primary">ABD1</name>
    <name evidence="19" type="ORF">BGZ99_008570</name>
</gene>
<feature type="compositionally biased region" description="Low complexity" evidence="17">
    <location>
        <begin position="81"/>
        <end position="105"/>
    </location>
</feature>
<comment type="similarity">
    <text evidence="14">Belongs to the class I-like SAM-binding methyltransferase superfamily. mRNA cap 0 methyltransferase family.</text>
</comment>
<feature type="binding site" evidence="15">
    <location>
        <position position="236"/>
    </location>
    <ligand>
        <name>S-adenosyl-L-methionine</name>
        <dbReference type="ChEBI" id="CHEBI:59789"/>
    </ligand>
</feature>
<dbReference type="PANTHER" id="PTHR12189">
    <property type="entry name" value="MRNA GUANINE-7- METHYLTRANSFERASE"/>
    <property type="match status" value="1"/>
</dbReference>
<feature type="compositionally biased region" description="Polar residues" evidence="17">
    <location>
        <begin position="1"/>
        <end position="38"/>
    </location>
</feature>
<feature type="site" description="mRNA cap binding" evidence="16">
    <location>
        <position position="325"/>
    </location>
</feature>
<feature type="binding site" evidence="16">
    <location>
        <begin position="141"/>
        <end position="142"/>
    </location>
    <ligand>
        <name>mRNA</name>
        <dbReference type="ChEBI" id="CHEBI:33699"/>
    </ligand>
</feature>
<dbReference type="Proteomes" id="UP000738325">
    <property type="component" value="Unassembled WGS sequence"/>
</dbReference>